<evidence type="ECO:0000256" key="3">
    <source>
        <dbReference type="ARBA" id="ARBA00023163"/>
    </source>
</evidence>
<dbReference type="Proteomes" id="UP001209803">
    <property type="component" value="Chromosome"/>
</dbReference>
<dbReference type="Pfam" id="PF01638">
    <property type="entry name" value="HxlR"/>
    <property type="match status" value="1"/>
</dbReference>
<evidence type="ECO:0000259" key="4">
    <source>
        <dbReference type="PROSITE" id="PS51118"/>
    </source>
</evidence>
<evidence type="ECO:0000256" key="2">
    <source>
        <dbReference type="ARBA" id="ARBA00023125"/>
    </source>
</evidence>
<feature type="domain" description="HTH hxlR-type" evidence="4">
    <location>
        <begin position="1"/>
        <end position="89"/>
    </location>
</feature>
<evidence type="ECO:0000313" key="6">
    <source>
        <dbReference type="Proteomes" id="UP001209803"/>
    </source>
</evidence>
<keyword evidence="3" id="KW-0804">Transcription</keyword>
<dbReference type="InterPro" id="IPR011991">
    <property type="entry name" value="ArsR-like_HTH"/>
</dbReference>
<dbReference type="EMBL" id="CP120863">
    <property type="protein sequence ID" value="WFE88772.1"/>
    <property type="molecule type" value="Genomic_DNA"/>
</dbReference>
<reference evidence="5 6" key="1">
    <citation type="submission" date="2023-03" db="EMBL/GenBank/DDBJ databases">
        <title>Roseibium porphyridii sp. nov. and Roseibium rhodosorbium sp. nov. isolated from marine algae, Porphyridium cruentum and Rhodosorus marinus, respectively.</title>
        <authorList>
            <person name="Lee M.W."/>
            <person name="Choi B.J."/>
            <person name="Lee J.K."/>
            <person name="Choi D.G."/>
            <person name="Baek J.H."/>
            <person name="Bayburt H."/>
            <person name="Kim J.M."/>
            <person name="Han D.M."/>
            <person name="Kim K.H."/>
            <person name="Jeon C.O."/>
        </authorList>
    </citation>
    <scope>NUCLEOTIDE SEQUENCE [LARGE SCALE GENOMIC DNA]</scope>
    <source>
        <strain evidence="5 6">KMA01</strain>
    </source>
</reference>
<evidence type="ECO:0000313" key="5">
    <source>
        <dbReference type="EMBL" id="WFE88772.1"/>
    </source>
</evidence>
<dbReference type="InterPro" id="IPR036388">
    <property type="entry name" value="WH-like_DNA-bd_sf"/>
</dbReference>
<gene>
    <name evidence="5" type="ORF">K1718_21820</name>
</gene>
<protein>
    <submittedName>
        <fullName evidence="5">Helix-turn-helix domain-containing protein</fullName>
    </submittedName>
</protein>
<dbReference type="PANTHER" id="PTHR33204">
    <property type="entry name" value="TRANSCRIPTIONAL REGULATOR, MARR FAMILY"/>
    <property type="match status" value="1"/>
</dbReference>
<proteinExistence type="predicted"/>
<organism evidence="5 6">
    <name type="scientific">Roseibium porphyridii</name>
    <dbReference type="NCBI Taxonomy" id="2866279"/>
    <lineage>
        <taxon>Bacteria</taxon>
        <taxon>Pseudomonadati</taxon>
        <taxon>Pseudomonadota</taxon>
        <taxon>Alphaproteobacteria</taxon>
        <taxon>Hyphomicrobiales</taxon>
        <taxon>Stappiaceae</taxon>
        <taxon>Roseibium</taxon>
    </lineage>
</organism>
<dbReference type="InterPro" id="IPR036390">
    <property type="entry name" value="WH_DNA-bd_sf"/>
</dbReference>
<keyword evidence="6" id="KW-1185">Reference proteome</keyword>
<accession>A0ABY8F3Z9</accession>
<name>A0ABY8F3Z9_9HYPH</name>
<dbReference type="InterPro" id="IPR002577">
    <property type="entry name" value="HTH_HxlR"/>
</dbReference>
<dbReference type="SUPFAM" id="SSF46785">
    <property type="entry name" value="Winged helix' DNA-binding domain"/>
    <property type="match status" value="1"/>
</dbReference>
<dbReference type="PANTHER" id="PTHR33204:SF37">
    <property type="entry name" value="HTH-TYPE TRANSCRIPTIONAL REGULATOR YODB"/>
    <property type="match status" value="1"/>
</dbReference>
<dbReference type="CDD" id="cd00090">
    <property type="entry name" value="HTH_ARSR"/>
    <property type="match status" value="1"/>
</dbReference>
<keyword evidence="2" id="KW-0238">DNA-binding</keyword>
<dbReference type="RefSeq" id="WP_152504398.1">
    <property type="nucleotide sequence ID" value="NZ_CP120863.1"/>
</dbReference>
<keyword evidence="1" id="KW-0805">Transcription regulation</keyword>
<dbReference type="PROSITE" id="PS51118">
    <property type="entry name" value="HTH_HXLR"/>
    <property type="match status" value="1"/>
</dbReference>
<evidence type="ECO:0000256" key="1">
    <source>
        <dbReference type="ARBA" id="ARBA00023015"/>
    </source>
</evidence>
<sequence>MALFDLLGRNWALGIIWQLSGGPMTFRELQDRCESVSPTVLNRRLKELRASLLIERGERGYQLTPLGLELFGMLEPFGTWSMTWAQHLQNEKPDQEKRS</sequence>
<dbReference type="Gene3D" id="1.10.10.10">
    <property type="entry name" value="Winged helix-like DNA-binding domain superfamily/Winged helix DNA-binding domain"/>
    <property type="match status" value="1"/>
</dbReference>